<evidence type="ECO:0000313" key="1">
    <source>
        <dbReference type="EMBL" id="EMR01864.1"/>
    </source>
</evidence>
<name>M7NTS1_9BACT</name>
<comment type="caution">
    <text evidence="1">The sequence shown here is derived from an EMBL/GenBank/DDBJ whole genome shotgun (WGS) entry which is preliminary data.</text>
</comment>
<dbReference type="EMBL" id="AODQ01000085">
    <property type="protein sequence ID" value="EMR01864.1"/>
    <property type="molecule type" value="Genomic_DNA"/>
</dbReference>
<sequence length="177" mass="20462">MVVKEYTVEDLINPLSRDNDRFNKYRGVYLTQDLDLEQIEFSFNSNGYCFFILKNGSFVSVYLRKDTRRDSVNFQKTLSYLPVNLIEQNLGGIVSSAILPRGCVMEFFDSVMVIQNTKSYLIENESTLTIKTFPTSRRFKNIILAFKDDSFSIHSTFPVDLNEIATNPLLHKTDLPF</sequence>
<reference evidence="1 2" key="1">
    <citation type="journal article" date="2013" name="Genome Announc.">
        <title>Draft Genome Sequence of Cesiribacter andamanensis Strain AMV16T, Isolated from a Soil Sample from a Mud Volcano in the Andaman Islands, India.</title>
        <authorList>
            <person name="Shivaji S."/>
            <person name="Ara S."/>
            <person name="Begum Z."/>
            <person name="Srinivas T.N."/>
            <person name="Singh A."/>
            <person name="Kumar Pinnaka A."/>
        </authorList>
    </citation>
    <scope>NUCLEOTIDE SEQUENCE [LARGE SCALE GENOMIC DNA]</scope>
    <source>
        <strain evidence="1 2">AMV16</strain>
    </source>
</reference>
<dbReference type="STRING" id="1279009.ADICEAN_02991"/>
<gene>
    <name evidence="1" type="ORF">ADICEAN_02991</name>
</gene>
<keyword evidence="2" id="KW-1185">Reference proteome</keyword>
<proteinExistence type="predicted"/>
<evidence type="ECO:0000313" key="2">
    <source>
        <dbReference type="Proteomes" id="UP000011910"/>
    </source>
</evidence>
<accession>M7NTS1</accession>
<dbReference type="OrthoDB" id="1489332at2"/>
<dbReference type="Proteomes" id="UP000011910">
    <property type="component" value="Unassembled WGS sequence"/>
</dbReference>
<dbReference type="AlphaFoldDB" id="M7NTS1"/>
<protein>
    <submittedName>
        <fullName evidence="1">Uncharacterized protein</fullName>
    </submittedName>
</protein>
<dbReference type="RefSeq" id="WP_009196378.1">
    <property type="nucleotide sequence ID" value="NZ_AODQ01000085.1"/>
</dbReference>
<organism evidence="1 2">
    <name type="scientific">Cesiribacter andamanensis AMV16</name>
    <dbReference type="NCBI Taxonomy" id="1279009"/>
    <lineage>
        <taxon>Bacteria</taxon>
        <taxon>Pseudomonadati</taxon>
        <taxon>Bacteroidota</taxon>
        <taxon>Cytophagia</taxon>
        <taxon>Cytophagales</taxon>
        <taxon>Cesiribacteraceae</taxon>
        <taxon>Cesiribacter</taxon>
    </lineage>
</organism>